<keyword evidence="12" id="KW-1185">Reference proteome</keyword>
<keyword evidence="9" id="KW-0966">Cell projection</keyword>
<gene>
    <name evidence="11" type="ORF">GWI33_019252</name>
</gene>
<evidence type="ECO:0000256" key="5">
    <source>
        <dbReference type="ARBA" id="ARBA00022490"/>
    </source>
</evidence>
<evidence type="ECO:0000256" key="1">
    <source>
        <dbReference type="ARBA" id="ARBA00003029"/>
    </source>
</evidence>
<keyword evidence="10" id="KW-0175">Coiled coil</keyword>
<keyword evidence="7" id="KW-0969">Cilium</keyword>
<evidence type="ECO:0000256" key="2">
    <source>
        <dbReference type="ARBA" id="ARBA00004611"/>
    </source>
</evidence>
<evidence type="ECO:0000256" key="8">
    <source>
        <dbReference type="ARBA" id="ARBA00023212"/>
    </source>
</evidence>
<dbReference type="InterPro" id="IPR042815">
    <property type="entry name" value="DRC10"/>
</dbReference>
<dbReference type="Proteomes" id="UP000625711">
    <property type="component" value="Unassembled WGS sequence"/>
</dbReference>
<feature type="coiled-coil region" evidence="10">
    <location>
        <begin position="139"/>
        <end position="166"/>
    </location>
</feature>
<comment type="caution">
    <text evidence="11">The sequence shown here is derived from an EMBL/GenBank/DDBJ whole genome shotgun (WGS) entry which is preliminary data.</text>
</comment>
<comment type="subcellular location">
    <subcellularLocation>
        <location evidence="2">Cytoplasm</location>
        <location evidence="2">Cytoskeleton</location>
        <location evidence="2">Flagellum axoneme</location>
    </subcellularLocation>
</comment>
<evidence type="ECO:0000256" key="9">
    <source>
        <dbReference type="ARBA" id="ARBA00023273"/>
    </source>
</evidence>
<accession>A0A834HWF7</accession>
<evidence type="ECO:0000313" key="11">
    <source>
        <dbReference type="EMBL" id="KAF7267546.1"/>
    </source>
</evidence>
<keyword evidence="8" id="KW-0206">Cytoskeleton</keyword>
<dbReference type="OrthoDB" id="536093at2759"/>
<reference evidence="11" key="1">
    <citation type="submission" date="2020-08" db="EMBL/GenBank/DDBJ databases">
        <title>Genome sequencing and assembly of the red palm weevil Rhynchophorus ferrugineus.</title>
        <authorList>
            <person name="Dias G.B."/>
            <person name="Bergman C.M."/>
            <person name="Manee M."/>
        </authorList>
    </citation>
    <scope>NUCLEOTIDE SEQUENCE</scope>
    <source>
        <strain evidence="11">AA-2017</strain>
        <tissue evidence="11">Whole larva</tissue>
    </source>
</reference>
<dbReference type="AlphaFoldDB" id="A0A834HWF7"/>
<sequence length="274" mass="32105">MAHLPFIISNTDLMSTSFTQDEIQFISCVLNSYNISIGIEASSQTNSLYESINKIKHDGDMERRVFSDPNLLQVIHLLSENINILEATKCNIASNNLPLIINFIEEFEELKSVAEIKLYMTGTEEDAKDKELREAFKSNRLLTDAIEDLQYQLKHQKEELSSELNDKLNIHKRYVDKLIQLKKQFHLQLKQNIYKSDIEITKSDIKSEVTQTDLTRKLNNIINDYDAVLNDNLVNEKILRMNRNKTEEILKNVLERYDHFIGEKQFEYEELKKE</sequence>
<evidence type="ECO:0000256" key="6">
    <source>
        <dbReference type="ARBA" id="ARBA00022846"/>
    </source>
</evidence>
<keyword evidence="5" id="KW-0963">Cytoplasm</keyword>
<comment type="similarity">
    <text evidence="3">Belongs to the DRC10 family.</text>
</comment>
<dbReference type="PANTHER" id="PTHR31598">
    <property type="entry name" value="IQ DOMAIN-CONTAINING PROTEIN D"/>
    <property type="match status" value="1"/>
</dbReference>
<organism evidence="11 12">
    <name type="scientific">Rhynchophorus ferrugineus</name>
    <name type="common">Red palm weevil</name>
    <name type="synonym">Curculio ferrugineus</name>
    <dbReference type="NCBI Taxonomy" id="354439"/>
    <lineage>
        <taxon>Eukaryota</taxon>
        <taxon>Metazoa</taxon>
        <taxon>Ecdysozoa</taxon>
        <taxon>Arthropoda</taxon>
        <taxon>Hexapoda</taxon>
        <taxon>Insecta</taxon>
        <taxon>Pterygota</taxon>
        <taxon>Neoptera</taxon>
        <taxon>Endopterygota</taxon>
        <taxon>Coleoptera</taxon>
        <taxon>Polyphaga</taxon>
        <taxon>Cucujiformia</taxon>
        <taxon>Curculionidae</taxon>
        <taxon>Dryophthorinae</taxon>
        <taxon>Rhynchophorus</taxon>
    </lineage>
</organism>
<evidence type="ECO:0000256" key="7">
    <source>
        <dbReference type="ARBA" id="ARBA00023069"/>
    </source>
</evidence>
<evidence type="ECO:0000256" key="10">
    <source>
        <dbReference type="SAM" id="Coils"/>
    </source>
</evidence>
<evidence type="ECO:0000313" key="12">
    <source>
        <dbReference type="Proteomes" id="UP000625711"/>
    </source>
</evidence>
<comment type="function">
    <text evidence="1">Component of the nexin-dynein regulatory complex (N-DRC), a key regulator of ciliary/flagellar motility which maintains the alignment and integrity of the distal axoneme and regulates microtubule sliding in motile axonemes.</text>
</comment>
<dbReference type="PANTHER" id="PTHR31598:SF1">
    <property type="entry name" value="DYNEIN REGULATORY COMPLEX PROTEIN 10"/>
    <property type="match status" value="1"/>
</dbReference>
<dbReference type="EMBL" id="JAACXV010014410">
    <property type="protein sequence ID" value="KAF7267546.1"/>
    <property type="molecule type" value="Genomic_DNA"/>
</dbReference>
<protein>
    <recommendedName>
        <fullName evidence="4">Dynein regulatory complex protein 10</fullName>
    </recommendedName>
</protein>
<proteinExistence type="inferred from homology"/>
<name>A0A834HWF7_RHYFE</name>
<keyword evidence="6" id="KW-0282">Flagellum</keyword>
<evidence type="ECO:0000256" key="4">
    <source>
        <dbReference type="ARBA" id="ARBA00021752"/>
    </source>
</evidence>
<evidence type="ECO:0000256" key="3">
    <source>
        <dbReference type="ARBA" id="ARBA00009071"/>
    </source>
</evidence>